<reference evidence="1 2" key="1">
    <citation type="submission" date="2019-03" db="EMBL/GenBank/DDBJ databases">
        <title>First draft genome of Liparis tanakae, snailfish: a comprehensive survey of snailfish specific genes.</title>
        <authorList>
            <person name="Kim W."/>
            <person name="Song I."/>
            <person name="Jeong J.-H."/>
            <person name="Kim D."/>
            <person name="Kim S."/>
            <person name="Ryu S."/>
            <person name="Song J.Y."/>
            <person name="Lee S.K."/>
        </authorList>
    </citation>
    <scope>NUCLEOTIDE SEQUENCE [LARGE SCALE GENOMIC DNA]</scope>
    <source>
        <tissue evidence="1">Muscle</tissue>
    </source>
</reference>
<dbReference type="Proteomes" id="UP000314294">
    <property type="component" value="Unassembled WGS sequence"/>
</dbReference>
<dbReference type="AlphaFoldDB" id="A0A4Z2F5U3"/>
<name>A0A4Z2F5U3_9TELE</name>
<evidence type="ECO:0000313" key="1">
    <source>
        <dbReference type="EMBL" id="TNN36273.1"/>
    </source>
</evidence>
<keyword evidence="2" id="KW-1185">Reference proteome</keyword>
<sequence>MTPESCSSTLIPVLPRAPLLWMKSTGNTRLLGSVHQVTDSNTLHCSAPPTRGEPNAAAFTVDTTTFSTSAPSMAMMV</sequence>
<comment type="caution">
    <text evidence="1">The sequence shown here is derived from an EMBL/GenBank/DDBJ whole genome shotgun (WGS) entry which is preliminary data.</text>
</comment>
<gene>
    <name evidence="1" type="ORF">EYF80_053562</name>
</gene>
<evidence type="ECO:0000313" key="2">
    <source>
        <dbReference type="Proteomes" id="UP000314294"/>
    </source>
</evidence>
<protein>
    <submittedName>
        <fullName evidence="1">Uncharacterized protein</fullName>
    </submittedName>
</protein>
<proteinExistence type="predicted"/>
<organism evidence="1 2">
    <name type="scientific">Liparis tanakae</name>
    <name type="common">Tanaka's snailfish</name>
    <dbReference type="NCBI Taxonomy" id="230148"/>
    <lineage>
        <taxon>Eukaryota</taxon>
        <taxon>Metazoa</taxon>
        <taxon>Chordata</taxon>
        <taxon>Craniata</taxon>
        <taxon>Vertebrata</taxon>
        <taxon>Euteleostomi</taxon>
        <taxon>Actinopterygii</taxon>
        <taxon>Neopterygii</taxon>
        <taxon>Teleostei</taxon>
        <taxon>Neoteleostei</taxon>
        <taxon>Acanthomorphata</taxon>
        <taxon>Eupercaria</taxon>
        <taxon>Perciformes</taxon>
        <taxon>Cottioidei</taxon>
        <taxon>Cottales</taxon>
        <taxon>Liparidae</taxon>
        <taxon>Liparis</taxon>
    </lineage>
</organism>
<accession>A0A4Z2F5U3</accession>
<dbReference type="EMBL" id="SRLO01001638">
    <property type="protein sequence ID" value="TNN36273.1"/>
    <property type="molecule type" value="Genomic_DNA"/>
</dbReference>